<gene>
    <name evidence="1" type="ORF">PPTG_17768</name>
</gene>
<dbReference type="Pfam" id="PF04827">
    <property type="entry name" value="Plant_tran"/>
    <property type="match status" value="1"/>
</dbReference>
<dbReference type="RefSeq" id="XP_008913798.1">
    <property type="nucleotide sequence ID" value="XM_008915550.1"/>
</dbReference>
<dbReference type="GeneID" id="20186722"/>
<dbReference type="Proteomes" id="UP000018817">
    <property type="component" value="Unassembled WGS sequence"/>
</dbReference>
<dbReference type="AlphaFoldDB" id="W2PKX5"/>
<dbReference type="STRING" id="761204.W2PKX5"/>
<name>W2PKX5_PHYN3</name>
<evidence type="ECO:0000313" key="1">
    <source>
        <dbReference type="EMBL" id="ETN00884.1"/>
    </source>
</evidence>
<dbReference type="VEuPathDB" id="FungiDB:PPTG_17768"/>
<dbReference type="EMBL" id="KI669632">
    <property type="protein sequence ID" value="ETN00884.1"/>
    <property type="molecule type" value="Genomic_DNA"/>
</dbReference>
<organism evidence="1 2">
    <name type="scientific">Phytophthora nicotianae (strain INRA-310)</name>
    <name type="common">Phytophthora parasitica</name>
    <dbReference type="NCBI Taxonomy" id="761204"/>
    <lineage>
        <taxon>Eukaryota</taxon>
        <taxon>Sar</taxon>
        <taxon>Stramenopiles</taxon>
        <taxon>Oomycota</taxon>
        <taxon>Peronosporomycetes</taxon>
        <taxon>Peronosporales</taxon>
        <taxon>Peronosporaceae</taxon>
        <taxon>Phytophthora</taxon>
    </lineage>
</organism>
<dbReference type="InterPro" id="IPR006912">
    <property type="entry name" value="Harbinger_derived_prot"/>
</dbReference>
<proteinExistence type="predicted"/>
<protein>
    <submittedName>
        <fullName evidence="1">Uncharacterized protein</fullName>
    </submittedName>
</protein>
<reference evidence="2" key="1">
    <citation type="submission" date="2011-12" db="EMBL/GenBank/DDBJ databases">
        <authorList>
            <consortium name="The Broad Institute Genome Sequencing Platform"/>
            <person name="Russ C."/>
            <person name="Tyler B."/>
            <person name="Panabieres F."/>
            <person name="Shan W."/>
            <person name="Tripathy S."/>
            <person name="Grunwald N."/>
            <person name="Machado M."/>
            <person name="Young S.K."/>
            <person name="Zeng Q."/>
            <person name="Gargeya S."/>
            <person name="Fitzgerald M."/>
            <person name="Haas B."/>
            <person name="Abouelleil A."/>
            <person name="Alvarado L."/>
            <person name="Arachchi H.M."/>
            <person name="Berlin A."/>
            <person name="Chapman S.B."/>
            <person name="Gearin G."/>
            <person name="Goldberg J."/>
            <person name="Griggs A."/>
            <person name="Gujja S."/>
            <person name="Hansen M."/>
            <person name="Heiman D."/>
            <person name="Howarth C."/>
            <person name="Larimer J."/>
            <person name="Lui A."/>
            <person name="MacDonald P.J.P."/>
            <person name="McCowen C."/>
            <person name="Montmayeur A."/>
            <person name="Murphy C."/>
            <person name="Neiman D."/>
            <person name="Pearson M."/>
            <person name="Priest M."/>
            <person name="Roberts A."/>
            <person name="Saif S."/>
            <person name="Shea T."/>
            <person name="Sisk P."/>
            <person name="Stolte C."/>
            <person name="Sykes S."/>
            <person name="Wortman J."/>
            <person name="Nusbaum C."/>
            <person name="Birren B."/>
        </authorList>
    </citation>
    <scope>NUCLEOTIDE SEQUENCE [LARGE SCALE GENOMIC DNA]</scope>
    <source>
        <strain evidence="2">INRA-310</strain>
    </source>
</reference>
<accession>W2PKX5</accession>
<sequence>MALAGQHKGKKKKPTIALEAVADYDLRIWHYKFGSPGSLNDIFILEQSSLFDSTVRGEALQVTSTVNISRPARASGHYTIEQLIVHTSKLRNARAHARHRDDLIEHLWQLFKEIFQCTSIYATVMLVMSDSLRAVLAASDDATAVCAWSTAR</sequence>
<reference evidence="1 2" key="2">
    <citation type="submission" date="2013-11" db="EMBL/GenBank/DDBJ databases">
        <title>The Genome Sequence of Phytophthora parasitica INRA-310.</title>
        <authorList>
            <consortium name="The Broad Institute Genomics Platform"/>
            <person name="Russ C."/>
            <person name="Tyler B."/>
            <person name="Panabieres F."/>
            <person name="Shan W."/>
            <person name="Tripathy S."/>
            <person name="Grunwald N."/>
            <person name="Machado M."/>
            <person name="Johnson C.S."/>
            <person name="Arredondo F."/>
            <person name="Hong C."/>
            <person name="Coffey M."/>
            <person name="Young S.K."/>
            <person name="Zeng Q."/>
            <person name="Gargeya S."/>
            <person name="Fitzgerald M."/>
            <person name="Abouelleil A."/>
            <person name="Alvarado L."/>
            <person name="Chapman S.B."/>
            <person name="Gainer-Dewar J."/>
            <person name="Goldberg J."/>
            <person name="Griggs A."/>
            <person name="Gujja S."/>
            <person name="Hansen M."/>
            <person name="Howarth C."/>
            <person name="Imamovic A."/>
            <person name="Ireland A."/>
            <person name="Larimer J."/>
            <person name="McCowan C."/>
            <person name="Murphy C."/>
            <person name="Pearson M."/>
            <person name="Poon T.W."/>
            <person name="Priest M."/>
            <person name="Roberts A."/>
            <person name="Saif S."/>
            <person name="Shea T."/>
            <person name="Sykes S."/>
            <person name="Wortman J."/>
            <person name="Nusbaum C."/>
            <person name="Birren B."/>
        </authorList>
    </citation>
    <scope>NUCLEOTIDE SEQUENCE [LARGE SCALE GENOMIC DNA]</scope>
    <source>
        <strain evidence="1 2">INRA-310</strain>
    </source>
</reference>
<evidence type="ECO:0000313" key="2">
    <source>
        <dbReference type="Proteomes" id="UP000018817"/>
    </source>
</evidence>